<gene>
    <name evidence="3" type="ORF">NQV15_01295</name>
</gene>
<accession>A0ABY5M731</accession>
<sequence length="149" mass="15521">MSSPEEPTIGRLVGDASRDIALLVQTVIKLAKSELRVSAKAGAVGIGMIAVSAFFGLLIIVLLSIAAAYFIVMAGLDPAWAFLIVAGFYLVLVALLILVGIRLLKKIRAPEKTIAAAKEIPAALKGHTDAAAGAQTPLTTAPRPASHRR</sequence>
<proteinExistence type="predicted"/>
<dbReference type="EMBL" id="CP102173">
    <property type="protein sequence ID" value="UUP13973.1"/>
    <property type="molecule type" value="Genomic_DNA"/>
</dbReference>
<keyword evidence="2" id="KW-0472">Membrane</keyword>
<reference evidence="3 4" key="1">
    <citation type="submission" date="2022-08" db="EMBL/GenBank/DDBJ databases">
        <title>novel species in genus Aeromicrobium.</title>
        <authorList>
            <person name="Ye L."/>
        </authorList>
    </citation>
    <scope>NUCLEOTIDE SEQUENCE [LARGE SCALE GENOMIC DNA]</scope>
    <source>
        <strain evidence="4">zg-Y1379</strain>
    </source>
</reference>
<dbReference type="Pfam" id="PF07332">
    <property type="entry name" value="Phage_holin_3_6"/>
    <property type="match status" value="1"/>
</dbReference>
<organism evidence="3 4">
    <name type="scientific">Aeromicrobium wangtongii</name>
    <dbReference type="NCBI Taxonomy" id="2969247"/>
    <lineage>
        <taxon>Bacteria</taxon>
        <taxon>Bacillati</taxon>
        <taxon>Actinomycetota</taxon>
        <taxon>Actinomycetes</taxon>
        <taxon>Propionibacteriales</taxon>
        <taxon>Nocardioidaceae</taxon>
        <taxon>Aeromicrobium</taxon>
    </lineage>
</organism>
<evidence type="ECO:0000313" key="4">
    <source>
        <dbReference type="Proteomes" id="UP001316184"/>
    </source>
</evidence>
<evidence type="ECO:0000256" key="2">
    <source>
        <dbReference type="SAM" id="Phobius"/>
    </source>
</evidence>
<protein>
    <submittedName>
        <fullName evidence="3">Phage holin family protein</fullName>
    </submittedName>
</protein>
<keyword evidence="4" id="KW-1185">Reference proteome</keyword>
<feature type="transmembrane region" description="Helical" evidence="2">
    <location>
        <begin position="41"/>
        <end position="74"/>
    </location>
</feature>
<dbReference type="RefSeq" id="WP_232403120.1">
    <property type="nucleotide sequence ID" value="NZ_CP102173.1"/>
</dbReference>
<dbReference type="InterPro" id="IPR009937">
    <property type="entry name" value="Phage_holin_3_6"/>
</dbReference>
<dbReference type="Proteomes" id="UP001316184">
    <property type="component" value="Chromosome"/>
</dbReference>
<feature type="transmembrane region" description="Helical" evidence="2">
    <location>
        <begin position="80"/>
        <end position="104"/>
    </location>
</feature>
<evidence type="ECO:0000256" key="1">
    <source>
        <dbReference type="SAM" id="MobiDB-lite"/>
    </source>
</evidence>
<feature type="region of interest" description="Disordered" evidence="1">
    <location>
        <begin position="128"/>
        <end position="149"/>
    </location>
</feature>
<evidence type="ECO:0000313" key="3">
    <source>
        <dbReference type="EMBL" id="UUP13973.1"/>
    </source>
</evidence>
<keyword evidence="2" id="KW-1133">Transmembrane helix</keyword>
<name>A0ABY5M731_9ACTN</name>
<keyword evidence="2" id="KW-0812">Transmembrane</keyword>